<keyword evidence="4" id="KW-1185">Reference proteome</keyword>
<dbReference type="EMBL" id="JACCFS010000001">
    <property type="protein sequence ID" value="NYJ38104.1"/>
    <property type="molecule type" value="Genomic_DNA"/>
</dbReference>
<keyword evidence="2" id="KW-0472">Membrane</keyword>
<protein>
    <submittedName>
        <fullName evidence="3">Uncharacterized protein</fullName>
    </submittedName>
</protein>
<feature type="region of interest" description="Disordered" evidence="1">
    <location>
        <begin position="194"/>
        <end position="216"/>
    </location>
</feature>
<feature type="transmembrane region" description="Helical" evidence="2">
    <location>
        <begin position="29"/>
        <end position="51"/>
    </location>
</feature>
<proteinExistence type="predicted"/>
<reference evidence="3 4" key="1">
    <citation type="submission" date="2020-07" db="EMBL/GenBank/DDBJ databases">
        <title>Sequencing the genomes of 1000 actinobacteria strains.</title>
        <authorList>
            <person name="Klenk H.-P."/>
        </authorList>
    </citation>
    <scope>NUCLEOTIDE SEQUENCE [LARGE SCALE GENOMIC DNA]</scope>
    <source>
        <strain evidence="3 4">DSM 44442</strain>
    </source>
</reference>
<keyword evidence="2" id="KW-1133">Transmembrane helix</keyword>
<comment type="caution">
    <text evidence="3">The sequence shown here is derived from an EMBL/GenBank/DDBJ whole genome shotgun (WGS) entry which is preliminary data.</text>
</comment>
<accession>A0A7Z0JE66</accession>
<dbReference type="RefSeq" id="WP_179829295.1">
    <property type="nucleotide sequence ID" value="NZ_JACCFS010000001.1"/>
</dbReference>
<organism evidence="3 4">
    <name type="scientific">Nocardiopsis aegyptia</name>
    <dbReference type="NCBI Taxonomy" id="220378"/>
    <lineage>
        <taxon>Bacteria</taxon>
        <taxon>Bacillati</taxon>
        <taxon>Actinomycetota</taxon>
        <taxon>Actinomycetes</taxon>
        <taxon>Streptosporangiales</taxon>
        <taxon>Nocardiopsidaceae</taxon>
        <taxon>Nocardiopsis</taxon>
    </lineage>
</organism>
<gene>
    <name evidence="3" type="ORF">HNR10_005985</name>
</gene>
<dbReference type="AlphaFoldDB" id="A0A7Z0JE66"/>
<feature type="compositionally biased region" description="Basic and acidic residues" evidence="1">
    <location>
        <begin position="207"/>
        <end position="216"/>
    </location>
</feature>
<keyword evidence="2" id="KW-0812">Transmembrane</keyword>
<evidence type="ECO:0000256" key="1">
    <source>
        <dbReference type="SAM" id="MobiDB-lite"/>
    </source>
</evidence>
<dbReference type="Proteomes" id="UP000572051">
    <property type="component" value="Unassembled WGS sequence"/>
</dbReference>
<name>A0A7Z0JE66_9ACTN</name>
<evidence type="ECO:0000256" key="2">
    <source>
        <dbReference type="SAM" id="Phobius"/>
    </source>
</evidence>
<evidence type="ECO:0000313" key="3">
    <source>
        <dbReference type="EMBL" id="NYJ38104.1"/>
    </source>
</evidence>
<sequence length="295" mass="31856">MPSQATPPPPGTPATALARLARSRPTPRTLAVLLAALTLPAMAVIGTAIALQMPEPPERSYTPAPDPLQGTDLLDAALRRLESASSYRLRAITHEGDGSGPYQDRPEDTRRALGVNFQWFTHTTDPVPAVLLERSGDGAAPVHMWADGTPVVSRGAGPDQWFHDDPAYAMDEEDFRPVRTALEAITDHGNITEEDRATFTPDPGLARGEETTDPQERPAVRLRGHLETAEGATEFVLFTTAKGTPLALSTETVPADAAVTWTNYREYEVLDLDAPVDLTVPEPDEIGSFQDAEGY</sequence>
<evidence type="ECO:0000313" key="4">
    <source>
        <dbReference type="Proteomes" id="UP000572051"/>
    </source>
</evidence>